<dbReference type="KEGG" id="nvn:NVIE_023660"/>
<evidence type="ECO:0000313" key="1">
    <source>
        <dbReference type="EMBL" id="AIC16626.1"/>
    </source>
</evidence>
<dbReference type="STRING" id="926571.NVIE_023660"/>
<sequence>MAKQSFSCDCGNVLECIEEDETTKPRYRSISGNVRLRCNDCGKEHPVFLKYKIAKFIGASPSFKEIER</sequence>
<dbReference type="RefSeq" id="WP_075055349.1">
    <property type="nucleotide sequence ID" value="NZ_CP007536.1"/>
</dbReference>
<dbReference type="AlphaFoldDB" id="A0A060HT17"/>
<dbReference type="EMBL" id="CP007536">
    <property type="protein sequence ID" value="AIC16626.1"/>
    <property type="molecule type" value="Genomic_DNA"/>
</dbReference>
<proteinExistence type="predicted"/>
<accession>A0A060HT17</accession>
<name>A0A060HT17_9ARCH</name>
<keyword evidence="2" id="KW-1185">Reference proteome</keyword>
<dbReference type="Proteomes" id="UP000027093">
    <property type="component" value="Chromosome"/>
</dbReference>
<dbReference type="HOGENOM" id="CLU_204309_0_0_2"/>
<gene>
    <name evidence="1" type="ORF">NVIE_023660</name>
</gene>
<protein>
    <submittedName>
        <fullName evidence="1">Uncharacterized protein</fullName>
    </submittedName>
</protein>
<organism evidence="1 2">
    <name type="scientific">Nitrososphaera viennensis EN76</name>
    <dbReference type="NCBI Taxonomy" id="926571"/>
    <lineage>
        <taxon>Archaea</taxon>
        <taxon>Nitrososphaerota</taxon>
        <taxon>Nitrososphaeria</taxon>
        <taxon>Nitrososphaerales</taxon>
        <taxon>Nitrososphaeraceae</taxon>
        <taxon>Nitrososphaera</taxon>
    </lineage>
</organism>
<evidence type="ECO:0000313" key="2">
    <source>
        <dbReference type="Proteomes" id="UP000027093"/>
    </source>
</evidence>
<dbReference type="GeneID" id="74947604"/>
<reference evidence="1 2" key="1">
    <citation type="journal article" date="2014" name="Int. J. Syst. Evol. Microbiol.">
        <title>Nitrososphaera viennensis gen. nov., sp. nov., an aerobic and mesophilic, ammonia-oxidizing archaeon from soil and a member of the archaeal phylum Thaumarchaeota.</title>
        <authorList>
            <person name="Stieglmeier M."/>
            <person name="Klingl A."/>
            <person name="Alves R.J."/>
            <person name="Rittmann S.K."/>
            <person name="Melcher M."/>
            <person name="Leisch N."/>
            <person name="Schleper C."/>
        </authorList>
    </citation>
    <scope>NUCLEOTIDE SEQUENCE [LARGE SCALE GENOMIC DNA]</scope>
    <source>
        <strain evidence="1">EN76</strain>
    </source>
</reference>